<accession>A0A154P309</accession>
<dbReference type="AlphaFoldDB" id="A0A154P309"/>
<organism evidence="1 2">
    <name type="scientific">Dufourea novaeangliae</name>
    <name type="common">Sweat bee</name>
    <dbReference type="NCBI Taxonomy" id="178035"/>
    <lineage>
        <taxon>Eukaryota</taxon>
        <taxon>Metazoa</taxon>
        <taxon>Ecdysozoa</taxon>
        <taxon>Arthropoda</taxon>
        <taxon>Hexapoda</taxon>
        <taxon>Insecta</taxon>
        <taxon>Pterygota</taxon>
        <taxon>Neoptera</taxon>
        <taxon>Endopterygota</taxon>
        <taxon>Hymenoptera</taxon>
        <taxon>Apocrita</taxon>
        <taxon>Aculeata</taxon>
        <taxon>Apoidea</taxon>
        <taxon>Anthophila</taxon>
        <taxon>Halictidae</taxon>
        <taxon>Rophitinae</taxon>
        <taxon>Dufourea</taxon>
    </lineage>
</organism>
<protein>
    <submittedName>
        <fullName evidence="1">Uncharacterized protein</fullName>
    </submittedName>
</protein>
<sequence length="64" mass="7242">MHARNDLGKWDISGRCNDSFAAVNVRGKRVVLAPTYQLNHRHSITVLNTSESKLQQETVKYSLS</sequence>
<keyword evidence="2" id="KW-1185">Reference proteome</keyword>
<name>A0A154P309_DUFNO</name>
<reference evidence="1 2" key="1">
    <citation type="submission" date="2015-07" db="EMBL/GenBank/DDBJ databases">
        <title>The genome of Dufourea novaeangliae.</title>
        <authorList>
            <person name="Pan H."/>
            <person name="Kapheim K."/>
        </authorList>
    </citation>
    <scope>NUCLEOTIDE SEQUENCE [LARGE SCALE GENOMIC DNA]</scope>
    <source>
        <strain evidence="1">0120121106</strain>
        <tissue evidence="1">Whole body</tissue>
    </source>
</reference>
<gene>
    <name evidence="1" type="ORF">WN55_04674</name>
</gene>
<dbReference type="Proteomes" id="UP000076502">
    <property type="component" value="Unassembled WGS sequence"/>
</dbReference>
<proteinExistence type="predicted"/>
<dbReference type="EMBL" id="KQ434796">
    <property type="protein sequence ID" value="KZC05734.1"/>
    <property type="molecule type" value="Genomic_DNA"/>
</dbReference>
<evidence type="ECO:0000313" key="1">
    <source>
        <dbReference type="EMBL" id="KZC05734.1"/>
    </source>
</evidence>
<evidence type="ECO:0000313" key="2">
    <source>
        <dbReference type="Proteomes" id="UP000076502"/>
    </source>
</evidence>